<dbReference type="Gene3D" id="3.10.310.50">
    <property type="match status" value="1"/>
</dbReference>
<reference evidence="2 3" key="1">
    <citation type="submission" date="2014-04" db="EMBL/GenBank/DDBJ databases">
        <title>Characterization and application of a salt tolerant electro-active bacterium.</title>
        <authorList>
            <person name="Yang L."/>
            <person name="Wei S."/>
            <person name="Tay Q.X.M."/>
        </authorList>
    </citation>
    <scope>NUCLEOTIDE SEQUENCE [LARGE SCALE GENOMIC DNA]</scope>
    <source>
        <strain evidence="2 3">LY1</strain>
    </source>
</reference>
<accession>A0A074KY77</accession>
<dbReference type="Pfam" id="PF04536">
    <property type="entry name" value="TPM_phosphatase"/>
    <property type="match status" value="1"/>
</dbReference>
<evidence type="ECO:0000313" key="3">
    <source>
        <dbReference type="Proteomes" id="UP000027821"/>
    </source>
</evidence>
<dbReference type="PANTHER" id="PTHR30373">
    <property type="entry name" value="UPF0603 PROTEIN YGCG"/>
    <property type="match status" value="1"/>
</dbReference>
<name>A0A074KY77_9BACT</name>
<dbReference type="EMBL" id="JMIH01000022">
    <property type="protein sequence ID" value="KEO73135.1"/>
    <property type="molecule type" value="Genomic_DNA"/>
</dbReference>
<keyword evidence="3" id="KW-1185">Reference proteome</keyword>
<dbReference type="InterPro" id="IPR007621">
    <property type="entry name" value="TPM_dom"/>
</dbReference>
<dbReference type="Proteomes" id="UP000027821">
    <property type="component" value="Unassembled WGS sequence"/>
</dbReference>
<dbReference type="OrthoDB" id="9786161at2"/>
<dbReference type="PANTHER" id="PTHR30373:SF8">
    <property type="entry name" value="BLL7265 PROTEIN"/>
    <property type="match status" value="1"/>
</dbReference>
<dbReference type="AlphaFoldDB" id="A0A074KY77"/>
<evidence type="ECO:0000313" key="2">
    <source>
        <dbReference type="EMBL" id="KEO73135.1"/>
    </source>
</evidence>
<proteinExistence type="predicted"/>
<organism evidence="2 3">
    <name type="scientific">Anditalea andensis</name>
    <dbReference type="NCBI Taxonomy" id="1048983"/>
    <lineage>
        <taxon>Bacteria</taxon>
        <taxon>Pseudomonadati</taxon>
        <taxon>Bacteroidota</taxon>
        <taxon>Cytophagia</taxon>
        <taxon>Cytophagales</taxon>
        <taxon>Cytophagaceae</taxon>
        <taxon>Anditalea</taxon>
    </lineage>
</organism>
<dbReference type="STRING" id="1048983.EL17_12305"/>
<dbReference type="RefSeq" id="WP_035074740.1">
    <property type="nucleotide sequence ID" value="NZ_JMIH01000022.1"/>
</dbReference>
<sequence>MAEKLFSQEDKDIITEAIKKAELETSGEIQVHLESHCKGDVLDRAAAVFELLKMHKTKYRNAVLFYLATDDHKFAILGDAGINAVVTPDFWEKIKDTMIVYFKNRQFTEGLRLGIEMSGKQLKAHFPYDQKGSENELPDEISFG</sequence>
<dbReference type="eggNOG" id="COG3762">
    <property type="taxonomic scope" value="Bacteria"/>
</dbReference>
<gene>
    <name evidence="2" type="ORF">EL17_12305</name>
</gene>
<evidence type="ECO:0000259" key="1">
    <source>
        <dbReference type="Pfam" id="PF04536"/>
    </source>
</evidence>
<comment type="caution">
    <text evidence="2">The sequence shown here is derived from an EMBL/GenBank/DDBJ whole genome shotgun (WGS) entry which is preliminary data.</text>
</comment>
<feature type="domain" description="TPM" evidence="1">
    <location>
        <begin position="3"/>
        <end position="118"/>
    </location>
</feature>
<protein>
    <submittedName>
        <fullName evidence="2">Membrane protein</fullName>
    </submittedName>
</protein>